<feature type="transmembrane region" description="Helical" evidence="6">
    <location>
        <begin position="167"/>
        <end position="189"/>
    </location>
</feature>
<evidence type="ECO:0000256" key="3">
    <source>
        <dbReference type="ARBA" id="ARBA00022692"/>
    </source>
</evidence>
<dbReference type="PANTHER" id="PTHR16932:SF18">
    <property type="entry name" value="INTERFERON, ALPHA-INDUCIBLE PROTEIN 27-LIKE 2"/>
    <property type="match status" value="1"/>
</dbReference>
<keyword evidence="8" id="KW-1185">Reference proteome</keyword>
<comment type="caution">
    <text evidence="7">The sequence shown here is derived from an EMBL/GenBank/DDBJ whole genome shotgun (WGS) entry which is preliminary data.</text>
</comment>
<evidence type="ECO:0000256" key="6">
    <source>
        <dbReference type="SAM" id="Phobius"/>
    </source>
</evidence>
<reference evidence="7" key="1">
    <citation type="submission" date="2019-10" db="EMBL/GenBank/DDBJ databases">
        <authorList>
            <consortium name="DOE Joint Genome Institute"/>
            <person name="Kuo A."/>
            <person name="Miyauchi S."/>
            <person name="Kiss E."/>
            <person name="Drula E."/>
            <person name="Kohler A."/>
            <person name="Sanchez-Garcia M."/>
            <person name="Andreopoulos B."/>
            <person name="Barry K.W."/>
            <person name="Bonito G."/>
            <person name="Buee M."/>
            <person name="Carver A."/>
            <person name="Chen C."/>
            <person name="Cichocki N."/>
            <person name="Clum A."/>
            <person name="Culley D."/>
            <person name="Crous P.W."/>
            <person name="Fauchery L."/>
            <person name="Girlanda M."/>
            <person name="Hayes R."/>
            <person name="Keri Z."/>
            <person name="LaButti K."/>
            <person name="Lipzen A."/>
            <person name="Lombard V."/>
            <person name="Magnuson J."/>
            <person name="Maillard F."/>
            <person name="Morin E."/>
            <person name="Murat C."/>
            <person name="Nolan M."/>
            <person name="Ohm R."/>
            <person name="Pangilinan J."/>
            <person name="Pereira M."/>
            <person name="Perotto S."/>
            <person name="Peter M."/>
            <person name="Riley R."/>
            <person name="Sitrit Y."/>
            <person name="Stielow B."/>
            <person name="Szollosi G."/>
            <person name="Zifcakova L."/>
            <person name="Stursova M."/>
            <person name="Spatafora J.W."/>
            <person name="Tedersoo L."/>
            <person name="Vaario L.-M."/>
            <person name="Yamada A."/>
            <person name="Yan M."/>
            <person name="Wang P."/>
            <person name="Xu J."/>
            <person name="Bruns T."/>
            <person name="Baldrian P."/>
            <person name="Vilgalys R."/>
            <person name="Henrissat B."/>
            <person name="Grigoriev I.V."/>
            <person name="Hibbett D."/>
            <person name="Nagy L.G."/>
            <person name="Martin F.M."/>
        </authorList>
    </citation>
    <scope>NUCLEOTIDE SEQUENCE</scope>
    <source>
        <strain evidence="7">Prilba</strain>
    </source>
</reference>
<comment type="similarity">
    <text evidence="2">Belongs to the IFI6/IFI27 family.</text>
</comment>
<dbReference type="PANTHER" id="PTHR16932">
    <property type="entry name" value="INTERFERON ALPHA-INDUCIBLE PROTEIN 27"/>
    <property type="match status" value="1"/>
</dbReference>
<evidence type="ECO:0000313" key="8">
    <source>
        <dbReference type="Proteomes" id="UP000759537"/>
    </source>
</evidence>
<evidence type="ECO:0000256" key="4">
    <source>
        <dbReference type="ARBA" id="ARBA00022989"/>
    </source>
</evidence>
<accession>A0A9P5TC00</accession>
<keyword evidence="5 6" id="KW-0472">Membrane</keyword>
<feature type="transmembrane region" description="Helical" evidence="6">
    <location>
        <begin position="134"/>
        <end position="155"/>
    </location>
</feature>
<feature type="transmembrane region" description="Helical" evidence="6">
    <location>
        <begin position="101"/>
        <end position="128"/>
    </location>
</feature>
<dbReference type="EMBL" id="WHVB01000004">
    <property type="protein sequence ID" value="KAF8483890.1"/>
    <property type="molecule type" value="Genomic_DNA"/>
</dbReference>
<dbReference type="OrthoDB" id="440424at2759"/>
<organism evidence="7 8">
    <name type="scientific">Russula ochroleuca</name>
    <dbReference type="NCBI Taxonomy" id="152965"/>
    <lineage>
        <taxon>Eukaryota</taxon>
        <taxon>Fungi</taxon>
        <taxon>Dikarya</taxon>
        <taxon>Basidiomycota</taxon>
        <taxon>Agaricomycotina</taxon>
        <taxon>Agaricomycetes</taxon>
        <taxon>Russulales</taxon>
        <taxon>Russulaceae</taxon>
        <taxon>Russula</taxon>
    </lineage>
</organism>
<dbReference type="Proteomes" id="UP000759537">
    <property type="component" value="Unassembled WGS sequence"/>
</dbReference>
<dbReference type="InterPro" id="IPR009311">
    <property type="entry name" value="IFI6/IFI27-like"/>
</dbReference>
<gene>
    <name evidence="7" type="ORF">DFH94DRAFT_725099</name>
</gene>
<dbReference type="InterPro" id="IPR038213">
    <property type="entry name" value="IFI6/IFI27-like_sf"/>
</dbReference>
<dbReference type="GO" id="GO:0016020">
    <property type="term" value="C:membrane"/>
    <property type="evidence" value="ECO:0007669"/>
    <property type="project" value="UniProtKB-SubCell"/>
</dbReference>
<keyword evidence="3 6" id="KW-0812">Transmembrane</keyword>
<comment type="subcellular location">
    <subcellularLocation>
        <location evidence="1">Membrane</location>
        <topology evidence="1">Multi-pass membrane protein</topology>
    </subcellularLocation>
</comment>
<sequence>MPLMIGRSPNGVVMWGFVLRPLIGYSLYSTANVQLYDMLKRAFYITSHLPPPLKLNQTLLTSSPPTSFPPIYLFPIFRALSVTSTHYLSHSYFQMGLLTGIALGAVGAATGVAVTPFVAPVLLGIVGFSAAGPVAGSIAAGMQAGIGNVVVGSLFATAQSLAMGGTVPAVVSAAGGMGAGAAAAVAAVLI</sequence>
<name>A0A9P5TC00_9AGAM</name>
<protein>
    <submittedName>
        <fullName evidence="7">Uncharacterized protein</fullName>
    </submittedName>
</protein>
<reference evidence="7" key="2">
    <citation type="journal article" date="2020" name="Nat. Commun.">
        <title>Large-scale genome sequencing of mycorrhizal fungi provides insights into the early evolution of symbiotic traits.</title>
        <authorList>
            <person name="Miyauchi S."/>
            <person name="Kiss E."/>
            <person name="Kuo A."/>
            <person name="Drula E."/>
            <person name="Kohler A."/>
            <person name="Sanchez-Garcia M."/>
            <person name="Morin E."/>
            <person name="Andreopoulos B."/>
            <person name="Barry K.W."/>
            <person name="Bonito G."/>
            <person name="Buee M."/>
            <person name="Carver A."/>
            <person name="Chen C."/>
            <person name="Cichocki N."/>
            <person name="Clum A."/>
            <person name="Culley D."/>
            <person name="Crous P.W."/>
            <person name="Fauchery L."/>
            <person name="Girlanda M."/>
            <person name="Hayes R.D."/>
            <person name="Keri Z."/>
            <person name="LaButti K."/>
            <person name="Lipzen A."/>
            <person name="Lombard V."/>
            <person name="Magnuson J."/>
            <person name="Maillard F."/>
            <person name="Murat C."/>
            <person name="Nolan M."/>
            <person name="Ohm R.A."/>
            <person name="Pangilinan J."/>
            <person name="Pereira M.F."/>
            <person name="Perotto S."/>
            <person name="Peter M."/>
            <person name="Pfister S."/>
            <person name="Riley R."/>
            <person name="Sitrit Y."/>
            <person name="Stielow J.B."/>
            <person name="Szollosi G."/>
            <person name="Zifcakova L."/>
            <person name="Stursova M."/>
            <person name="Spatafora J.W."/>
            <person name="Tedersoo L."/>
            <person name="Vaario L.M."/>
            <person name="Yamada A."/>
            <person name="Yan M."/>
            <person name="Wang P."/>
            <person name="Xu J."/>
            <person name="Bruns T."/>
            <person name="Baldrian P."/>
            <person name="Vilgalys R."/>
            <person name="Dunand C."/>
            <person name="Henrissat B."/>
            <person name="Grigoriev I.V."/>
            <person name="Hibbett D."/>
            <person name="Nagy L.G."/>
            <person name="Martin F.M."/>
        </authorList>
    </citation>
    <scope>NUCLEOTIDE SEQUENCE</scope>
    <source>
        <strain evidence="7">Prilba</strain>
    </source>
</reference>
<dbReference type="Gene3D" id="6.10.110.10">
    <property type="match status" value="1"/>
</dbReference>
<evidence type="ECO:0000256" key="2">
    <source>
        <dbReference type="ARBA" id="ARBA00007262"/>
    </source>
</evidence>
<evidence type="ECO:0000313" key="7">
    <source>
        <dbReference type="EMBL" id="KAF8483890.1"/>
    </source>
</evidence>
<feature type="transmembrane region" description="Helical" evidence="6">
    <location>
        <begin position="12"/>
        <end position="31"/>
    </location>
</feature>
<dbReference type="Pfam" id="PF06140">
    <property type="entry name" value="Ifi-6-16"/>
    <property type="match status" value="1"/>
</dbReference>
<evidence type="ECO:0000256" key="1">
    <source>
        <dbReference type="ARBA" id="ARBA00004141"/>
    </source>
</evidence>
<keyword evidence="4 6" id="KW-1133">Transmembrane helix</keyword>
<evidence type="ECO:0000256" key="5">
    <source>
        <dbReference type="ARBA" id="ARBA00023136"/>
    </source>
</evidence>
<dbReference type="AlphaFoldDB" id="A0A9P5TC00"/>
<proteinExistence type="inferred from homology"/>